<feature type="transmembrane region" description="Helical" evidence="1">
    <location>
        <begin position="21"/>
        <end position="43"/>
    </location>
</feature>
<accession>A0A831PM53</accession>
<keyword evidence="1" id="KW-0472">Membrane</keyword>
<feature type="transmembrane region" description="Helical" evidence="1">
    <location>
        <begin position="242"/>
        <end position="259"/>
    </location>
</feature>
<feature type="transmembrane region" description="Helical" evidence="1">
    <location>
        <begin position="271"/>
        <end position="292"/>
    </location>
</feature>
<comment type="caution">
    <text evidence="2">The sequence shown here is derived from an EMBL/GenBank/DDBJ whole genome shotgun (WGS) entry which is preliminary data.</text>
</comment>
<feature type="transmembrane region" description="Helical" evidence="1">
    <location>
        <begin position="202"/>
        <end position="222"/>
    </location>
</feature>
<evidence type="ECO:0000313" key="2">
    <source>
        <dbReference type="EMBL" id="HDR51922.1"/>
    </source>
</evidence>
<dbReference type="InterPro" id="IPR045692">
    <property type="entry name" value="DUF6057"/>
</dbReference>
<evidence type="ECO:0008006" key="3">
    <source>
        <dbReference type="Google" id="ProtNLM"/>
    </source>
</evidence>
<dbReference type="AlphaFoldDB" id="A0A831PM53"/>
<feature type="transmembrane region" description="Helical" evidence="1">
    <location>
        <begin position="109"/>
        <end position="128"/>
    </location>
</feature>
<feature type="transmembrane region" description="Helical" evidence="1">
    <location>
        <begin position="140"/>
        <end position="157"/>
    </location>
</feature>
<sequence length="598" mass="70044">MDKSIEVMRSTGQRTNRILRFFPFLLFFLVVLFYFFWFSGYVFFYQEKLSLFLVSGEFLRENLSQPGGFLAYLGTFLTAFYRFEILGAGILSLVLLLVVWFSALIGKKIAGKPVCFLPFLVGSGLVFLHAHYQFQLVNSLGILLQLVWFYTAIRFFSGKRMWLPVLMFPVWYFLTGGFAWLFLIMISAFLATRTGKMRWIQLAVLLITAFLSFFVAKEFLFYETTKTLLQYPFSDLNAGMQTREFVLLAGLIGFFPWLFNIKFHRFTAGSALKVCWVQLLPFLVILVLAGALSQRTDRKNSHYFHVEKLFYEHKYHEIIAFNRTFPTTNKLTLFLNNLALAETGQLTERMFEFTQSPDGKTLFLKWETIGDVLRRGGHFYYTVGLVNEAHRWAYEYMVMRGYTPEGLKMLIKTELINGNYKVAARYIEILSQSVFYRNEAREFMQLLNNDEAVNNHPELGMKKRFKPKTDFFVLSDAPAANLEPLLMADSSNVFAIEYQFAWLLLQKDVSAVTEKLPLLEKAGYNRIPRHIDEAATGFKMLNMGEFPQLEYLRTKADTEQRFRQYYQIFQQNSNSREQAQRALYPQFSDTFWYYLFFN</sequence>
<dbReference type="Pfam" id="PF19529">
    <property type="entry name" value="DUF6057"/>
    <property type="match status" value="1"/>
</dbReference>
<proteinExistence type="predicted"/>
<dbReference type="EMBL" id="DSDK01000535">
    <property type="protein sequence ID" value="HDR51922.1"/>
    <property type="molecule type" value="Genomic_DNA"/>
</dbReference>
<name>A0A831PM53_9BACT</name>
<feature type="transmembrane region" description="Helical" evidence="1">
    <location>
        <begin position="169"/>
        <end position="190"/>
    </location>
</feature>
<gene>
    <name evidence="2" type="ORF">ENN90_09955</name>
</gene>
<reference evidence="2" key="1">
    <citation type="journal article" date="2020" name="mSystems">
        <title>Genome- and Community-Level Interaction Insights into Carbon Utilization and Element Cycling Functions of Hydrothermarchaeota in Hydrothermal Sediment.</title>
        <authorList>
            <person name="Zhou Z."/>
            <person name="Liu Y."/>
            <person name="Xu W."/>
            <person name="Pan J."/>
            <person name="Luo Z.H."/>
            <person name="Li M."/>
        </authorList>
    </citation>
    <scope>NUCLEOTIDE SEQUENCE [LARGE SCALE GENOMIC DNA]</scope>
    <source>
        <strain evidence="2">SpSt-1217</strain>
    </source>
</reference>
<feature type="transmembrane region" description="Helical" evidence="1">
    <location>
        <begin position="85"/>
        <end position="103"/>
    </location>
</feature>
<evidence type="ECO:0000256" key="1">
    <source>
        <dbReference type="SAM" id="Phobius"/>
    </source>
</evidence>
<keyword evidence="1" id="KW-1133">Transmembrane helix</keyword>
<dbReference type="Proteomes" id="UP000886047">
    <property type="component" value="Unassembled WGS sequence"/>
</dbReference>
<organism evidence="2">
    <name type="scientific">Mariniphaga anaerophila</name>
    <dbReference type="NCBI Taxonomy" id="1484053"/>
    <lineage>
        <taxon>Bacteria</taxon>
        <taxon>Pseudomonadati</taxon>
        <taxon>Bacteroidota</taxon>
        <taxon>Bacteroidia</taxon>
        <taxon>Marinilabiliales</taxon>
        <taxon>Prolixibacteraceae</taxon>
        <taxon>Mariniphaga</taxon>
    </lineage>
</organism>
<feature type="transmembrane region" description="Helical" evidence="1">
    <location>
        <begin position="63"/>
        <end position="80"/>
    </location>
</feature>
<protein>
    <recommendedName>
        <fullName evidence="3">Transmembrane protein</fullName>
    </recommendedName>
</protein>
<keyword evidence="1" id="KW-0812">Transmembrane</keyword>